<evidence type="ECO:0000256" key="1">
    <source>
        <dbReference type="ARBA" id="ARBA00004123"/>
    </source>
</evidence>
<dbReference type="Gene3D" id="3.40.50.300">
    <property type="entry name" value="P-loop containing nucleotide triphosphate hydrolases"/>
    <property type="match status" value="1"/>
</dbReference>
<evidence type="ECO:0000256" key="2">
    <source>
        <dbReference type="ARBA" id="ARBA00004496"/>
    </source>
</evidence>
<evidence type="ECO:0000256" key="5">
    <source>
        <dbReference type="ARBA" id="ARBA00020265"/>
    </source>
</evidence>
<gene>
    <name evidence="9" type="primary">ELP4_2</name>
    <name evidence="9" type="ORF">HK097_006844</name>
</gene>
<keyword evidence="8" id="KW-0539">Nucleus</keyword>
<dbReference type="InterPro" id="IPR008728">
    <property type="entry name" value="Elongator_complex_protein_4"/>
</dbReference>
<comment type="caution">
    <text evidence="9">The sequence shown here is derived from an EMBL/GenBank/DDBJ whole genome shotgun (WGS) entry which is preliminary data.</text>
</comment>
<protein>
    <recommendedName>
        <fullName evidence="5">Elongator complex protein 4</fullName>
    </recommendedName>
</protein>
<dbReference type="InterPro" id="IPR027417">
    <property type="entry name" value="P-loop_NTPase"/>
</dbReference>
<dbReference type="Proteomes" id="UP001212841">
    <property type="component" value="Unassembled WGS sequence"/>
</dbReference>
<organism evidence="9 10">
    <name type="scientific">Rhizophlyctis rosea</name>
    <dbReference type="NCBI Taxonomy" id="64517"/>
    <lineage>
        <taxon>Eukaryota</taxon>
        <taxon>Fungi</taxon>
        <taxon>Fungi incertae sedis</taxon>
        <taxon>Chytridiomycota</taxon>
        <taxon>Chytridiomycota incertae sedis</taxon>
        <taxon>Chytridiomycetes</taxon>
        <taxon>Rhizophlyctidales</taxon>
        <taxon>Rhizophlyctidaceae</taxon>
        <taxon>Rhizophlyctis</taxon>
    </lineage>
</organism>
<dbReference type="GO" id="GO:0033588">
    <property type="term" value="C:elongator holoenzyme complex"/>
    <property type="evidence" value="ECO:0007669"/>
    <property type="project" value="InterPro"/>
</dbReference>
<dbReference type="PANTHER" id="PTHR12896:SF1">
    <property type="entry name" value="ELONGATOR COMPLEX PROTEIN 4"/>
    <property type="match status" value="1"/>
</dbReference>
<comment type="similarity">
    <text evidence="4">Belongs to the ELP4 family.</text>
</comment>
<evidence type="ECO:0000256" key="3">
    <source>
        <dbReference type="ARBA" id="ARBA00005043"/>
    </source>
</evidence>
<feature type="non-terminal residue" evidence="9">
    <location>
        <position position="227"/>
    </location>
</feature>
<evidence type="ECO:0000256" key="6">
    <source>
        <dbReference type="ARBA" id="ARBA00022490"/>
    </source>
</evidence>
<evidence type="ECO:0000256" key="7">
    <source>
        <dbReference type="ARBA" id="ARBA00022694"/>
    </source>
</evidence>
<evidence type="ECO:0000313" key="9">
    <source>
        <dbReference type="EMBL" id="KAJ3024822.1"/>
    </source>
</evidence>
<reference evidence="9" key="1">
    <citation type="submission" date="2020-05" db="EMBL/GenBank/DDBJ databases">
        <title>Phylogenomic resolution of chytrid fungi.</title>
        <authorList>
            <person name="Stajich J.E."/>
            <person name="Amses K."/>
            <person name="Simmons R."/>
            <person name="Seto K."/>
            <person name="Myers J."/>
            <person name="Bonds A."/>
            <person name="Quandt C.A."/>
            <person name="Barry K."/>
            <person name="Liu P."/>
            <person name="Grigoriev I."/>
            <person name="Longcore J.E."/>
            <person name="James T.Y."/>
        </authorList>
    </citation>
    <scope>NUCLEOTIDE SEQUENCE</scope>
    <source>
        <strain evidence="9">JEL0318</strain>
    </source>
</reference>
<accession>A0AAD5S0B3</accession>
<sequence length="227" mass="25118">TTTPPTPYCNIFDLTKTIAPSILNSAASRLALLDLSTWASQSIDDYYAKLYEQIAGLIDQGGFKSSAPSPSSSPRPLLRIAVHSIASPFWGDGSSPASSHSIIKFFHRLKLLLRNTFASCVITIPAHLYGDFHNLHSVPFIRRIEHACDAVLEVESFSGSPKPVNPLYTSDYSGLFHPRRLPRLNTINHSSRLSDIQLGSLGFKVRRKRFSIETFHLPPEAEDTGAR</sequence>
<evidence type="ECO:0000313" key="10">
    <source>
        <dbReference type="Proteomes" id="UP001212841"/>
    </source>
</evidence>
<dbReference type="PANTHER" id="PTHR12896">
    <property type="entry name" value="PAX6 NEIGHBOR PROTEIN PAXNEB"/>
    <property type="match status" value="1"/>
</dbReference>
<dbReference type="GO" id="GO:0008023">
    <property type="term" value="C:transcription elongation factor complex"/>
    <property type="evidence" value="ECO:0007669"/>
    <property type="project" value="TreeGrafter"/>
</dbReference>
<comment type="subcellular location">
    <subcellularLocation>
        <location evidence="2">Cytoplasm</location>
    </subcellularLocation>
    <subcellularLocation>
        <location evidence="1">Nucleus</location>
    </subcellularLocation>
</comment>
<evidence type="ECO:0000256" key="8">
    <source>
        <dbReference type="ARBA" id="ARBA00023242"/>
    </source>
</evidence>
<name>A0AAD5S0B3_9FUNG</name>
<keyword evidence="10" id="KW-1185">Reference proteome</keyword>
<dbReference type="GO" id="GO:0005737">
    <property type="term" value="C:cytoplasm"/>
    <property type="evidence" value="ECO:0007669"/>
    <property type="project" value="UniProtKB-SubCell"/>
</dbReference>
<dbReference type="EMBL" id="JADGJD010003223">
    <property type="protein sequence ID" value="KAJ3024822.1"/>
    <property type="molecule type" value="Genomic_DNA"/>
</dbReference>
<keyword evidence="6" id="KW-0963">Cytoplasm</keyword>
<comment type="pathway">
    <text evidence="3">tRNA modification; 5-methoxycarbonylmethyl-2-thiouridine-tRNA biosynthesis.</text>
</comment>
<evidence type="ECO:0000256" key="4">
    <source>
        <dbReference type="ARBA" id="ARBA00007573"/>
    </source>
</evidence>
<dbReference type="AlphaFoldDB" id="A0AAD5S0B3"/>
<feature type="non-terminal residue" evidence="9">
    <location>
        <position position="1"/>
    </location>
</feature>
<proteinExistence type="inferred from homology"/>
<dbReference type="Pfam" id="PF05625">
    <property type="entry name" value="PAXNEB"/>
    <property type="match status" value="1"/>
</dbReference>
<keyword evidence="7" id="KW-0819">tRNA processing</keyword>
<dbReference type="GO" id="GO:0002098">
    <property type="term" value="P:tRNA wobble uridine modification"/>
    <property type="evidence" value="ECO:0007669"/>
    <property type="project" value="InterPro"/>
</dbReference>